<dbReference type="InterPro" id="IPR016167">
    <property type="entry name" value="FAD-bd_PCMH_sub1"/>
</dbReference>
<keyword evidence="1" id="KW-0560">Oxidoreductase</keyword>
<dbReference type="PANTHER" id="PTHR43762">
    <property type="entry name" value="L-GULONOLACTONE OXIDASE"/>
    <property type="match status" value="1"/>
</dbReference>
<evidence type="ECO:0000256" key="1">
    <source>
        <dbReference type="ARBA" id="ARBA00023002"/>
    </source>
</evidence>
<accession>A0A0C9VL86</accession>
<dbReference type="InterPro" id="IPR016169">
    <property type="entry name" value="FAD-bd_PCMH_sub2"/>
</dbReference>
<proteinExistence type="predicted"/>
<dbReference type="InterPro" id="IPR010031">
    <property type="entry name" value="FAD_lactone_oxidase-like"/>
</dbReference>
<name>A0A0C9VL86_SPHS4</name>
<dbReference type="Gene3D" id="3.30.70.2520">
    <property type="match status" value="1"/>
</dbReference>
<dbReference type="EMBL" id="KN837129">
    <property type="protein sequence ID" value="KIJ42462.1"/>
    <property type="molecule type" value="Genomic_DNA"/>
</dbReference>
<dbReference type="PANTHER" id="PTHR43762:SF1">
    <property type="entry name" value="D-ARABINONO-1,4-LACTONE OXIDASE"/>
    <property type="match status" value="1"/>
</dbReference>
<dbReference type="Gene3D" id="3.30.43.10">
    <property type="entry name" value="Uridine Diphospho-n-acetylenolpyruvylglucosamine Reductase, domain 2"/>
    <property type="match status" value="1"/>
</dbReference>
<dbReference type="SUPFAM" id="SSF56176">
    <property type="entry name" value="FAD-binding/transporter-associated domain-like"/>
    <property type="match status" value="1"/>
</dbReference>
<dbReference type="HOGENOM" id="CLU_014049_0_0_1"/>
<protein>
    <recommendedName>
        <fullName evidence="2">FAD-binding PCMH-type domain-containing protein</fullName>
    </recommendedName>
</protein>
<dbReference type="Proteomes" id="UP000054279">
    <property type="component" value="Unassembled WGS sequence"/>
</dbReference>
<dbReference type="GO" id="GO:0071949">
    <property type="term" value="F:FAD binding"/>
    <property type="evidence" value="ECO:0007669"/>
    <property type="project" value="InterPro"/>
</dbReference>
<evidence type="ECO:0000259" key="2">
    <source>
        <dbReference type="PROSITE" id="PS51387"/>
    </source>
</evidence>
<organism evidence="3 4">
    <name type="scientific">Sphaerobolus stellatus (strain SS14)</name>
    <dbReference type="NCBI Taxonomy" id="990650"/>
    <lineage>
        <taxon>Eukaryota</taxon>
        <taxon>Fungi</taxon>
        <taxon>Dikarya</taxon>
        <taxon>Basidiomycota</taxon>
        <taxon>Agaricomycotina</taxon>
        <taxon>Agaricomycetes</taxon>
        <taxon>Phallomycetidae</taxon>
        <taxon>Geastrales</taxon>
        <taxon>Sphaerobolaceae</taxon>
        <taxon>Sphaerobolus</taxon>
    </lineage>
</organism>
<evidence type="ECO:0000313" key="4">
    <source>
        <dbReference type="Proteomes" id="UP000054279"/>
    </source>
</evidence>
<dbReference type="Gene3D" id="3.30.465.10">
    <property type="match status" value="1"/>
</dbReference>
<dbReference type="OrthoDB" id="610608at2759"/>
<dbReference type="GO" id="GO:0005739">
    <property type="term" value="C:mitochondrion"/>
    <property type="evidence" value="ECO:0007669"/>
    <property type="project" value="TreeGrafter"/>
</dbReference>
<sequence>MVISHGVFGGGDSPVFSNWGGTVTFQPGKTLVVRSIKGVQEVVRWAAKEGKKVRVSGFRHTWSDLYGSKNDIIIMFLPYDTLVDIPYKSPPPSWFQKSELSGIKLVDSVAGRTPPEGHMFCNIMAGTTNEQLRAWSFANRTWCIPFNVIMVEITFGGSNAPICHGSGLSTTTLSDLVVEVQYVDAKGDLQIVNDPAELRAASGCFGLLGVVVSLTLQLDTMGVTDMMPVKKHVALAIPPPEGYQIPDEVRSMMKADGITEKQLAQAKEEFIQRIEKDYYLEWFWFPYQRDCWVNTWSKRSINSSDVNIQNYPGDGFLQPDGVTAQNIQGTLAQAVVNFPVFKWLSGQDQAYILGRAAMWSLPHVTNPANAIKTFVSEALHFRRGIQNFRCLDSEWEIPIPKTTSGGKDYTTIQKAWWDAITIMYSRKDAPVRVALEMRLTGGSNVILAPQKGNEAGTISIEVLTTTTTPKDNWKSCLQELADKWTSYTDNDGKLLNARPHWAKQWSGLTVRKMPIEKYFREVVYKEAFGEFKEQFGNIIRKRGGTVEETLKRFGTATMEGLIFAKA</sequence>
<dbReference type="GO" id="GO:0003885">
    <property type="term" value="F:D-arabinono-1,4-lactone oxidase activity"/>
    <property type="evidence" value="ECO:0007669"/>
    <property type="project" value="InterPro"/>
</dbReference>
<dbReference type="InterPro" id="IPR016166">
    <property type="entry name" value="FAD-bd_PCMH"/>
</dbReference>
<dbReference type="Pfam" id="PF04030">
    <property type="entry name" value="ALO"/>
    <property type="match status" value="1"/>
</dbReference>
<dbReference type="PROSITE" id="PS51387">
    <property type="entry name" value="FAD_PCMH"/>
    <property type="match status" value="1"/>
</dbReference>
<keyword evidence="4" id="KW-1185">Reference proteome</keyword>
<dbReference type="InterPro" id="IPR036318">
    <property type="entry name" value="FAD-bd_PCMH-like_sf"/>
</dbReference>
<dbReference type="AlphaFoldDB" id="A0A0C9VL86"/>
<gene>
    <name evidence="3" type="ORF">M422DRAFT_229218</name>
</gene>
<feature type="domain" description="FAD-binding PCMH-type" evidence="2">
    <location>
        <begin position="23"/>
        <end position="221"/>
    </location>
</feature>
<evidence type="ECO:0000313" key="3">
    <source>
        <dbReference type="EMBL" id="KIJ42462.1"/>
    </source>
</evidence>
<dbReference type="GO" id="GO:0016020">
    <property type="term" value="C:membrane"/>
    <property type="evidence" value="ECO:0007669"/>
    <property type="project" value="InterPro"/>
</dbReference>
<dbReference type="InterPro" id="IPR007173">
    <property type="entry name" value="ALO_C"/>
</dbReference>
<reference evidence="3 4" key="1">
    <citation type="submission" date="2014-06" db="EMBL/GenBank/DDBJ databases">
        <title>Evolutionary Origins and Diversification of the Mycorrhizal Mutualists.</title>
        <authorList>
            <consortium name="DOE Joint Genome Institute"/>
            <consortium name="Mycorrhizal Genomics Consortium"/>
            <person name="Kohler A."/>
            <person name="Kuo A."/>
            <person name="Nagy L.G."/>
            <person name="Floudas D."/>
            <person name="Copeland A."/>
            <person name="Barry K.W."/>
            <person name="Cichocki N."/>
            <person name="Veneault-Fourrey C."/>
            <person name="LaButti K."/>
            <person name="Lindquist E.A."/>
            <person name="Lipzen A."/>
            <person name="Lundell T."/>
            <person name="Morin E."/>
            <person name="Murat C."/>
            <person name="Riley R."/>
            <person name="Ohm R."/>
            <person name="Sun H."/>
            <person name="Tunlid A."/>
            <person name="Henrissat B."/>
            <person name="Grigoriev I.V."/>
            <person name="Hibbett D.S."/>
            <person name="Martin F."/>
        </authorList>
    </citation>
    <scope>NUCLEOTIDE SEQUENCE [LARGE SCALE GENOMIC DNA]</scope>
    <source>
        <strain evidence="3 4">SS14</strain>
    </source>
</reference>